<evidence type="ECO:0000256" key="4">
    <source>
        <dbReference type="ARBA" id="ARBA00022989"/>
    </source>
</evidence>
<gene>
    <name evidence="10" type="ORF">OKIOD_LOCUS15242</name>
</gene>
<keyword evidence="2" id="KW-0813">Transport</keyword>
<dbReference type="Pfam" id="PF03185">
    <property type="entry name" value="CaKB"/>
    <property type="match status" value="1"/>
</dbReference>
<feature type="transmembrane region" description="Helical" evidence="9">
    <location>
        <begin position="45"/>
        <end position="69"/>
    </location>
</feature>
<dbReference type="PANTHER" id="PTHR10258:SF8">
    <property type="entry name" value="CALCIUM-ACTIVATED POTASSIUM CHANNEL BK ALPHA SUBUNIT DOMAIN-CONTAINING PROTEIN"/>
    <property type="match status" value="1"/>
</dbReference>
<dbReference type="PANTHER" id="PTHR10258">
    <property type="entry name" value="CALCIUM-ACTIVATED POTASSIUM CHANNEL SUBUNIT BETA"/>
    <property type="match status" value="1"/>
</dbReference>
<reference evidence="10 11" key="1">
    <citation type="submission" date="2021-04" db="EMBL/GenBank/DDBJ databases">
        <authorList>
            <person name="Bliznina A."/>
        </authorList>
    </citation>
    <scope>NUCLEOTIDE SEQUENCE [LARGE SCALE GENOMIC DNA]</scope>
</reference>
<dbReference type="InterPro" id="IPR003930">
    <property type="entry name" value="K_chnl_Ca-activ_BK_bsu"/>
</dbReference>
<evidence type="ECO:0000256" key="8">
    <source>
        <dbReference type="ARBA" id="ARBA00023303"/>
    </source>
</evidence>
<evidence type="ECO:0000256" key="7">
    <source>
        <dbReference type="ARBA" id="ARBA00023180"/>
    </source>
</evidence>
<keyword evidence="3 9" id="KW-0812">Transmembrane</keyword>
<evidence type="ECO:0000256" key="2">
    <source>
        <dbReference type="ARBA" id="ARBA00022448"/>
    </source>
</evidence>
<evidence type="ECO:0000313" key="10">
    <source>
        <dbReference type="EMBL" id="CAG5112240.1"/>
    </source>
</evidence>
<evidence type="ECO:0000256" key="6">
    <source>
        <dbReference type="ARBA" id="ARBA00023136"/>
    </source>
</evidence>
<accession>A0ABN7T9Q8</accession>
<evidence type="ECO:0000256" key="1">
    <source>
        <dbReference type="ARBA" id="ARBA00004141"/>
    </source>
</evidence>
<sequence>MDMPRDANGNIVAPKSQHPIIPVEELRSNYAILQSKRTACELQHWCISLVVVSIFFSSLALILTGFMVVKPAIVTQNFLEADCEVITTKHLGRRECKCGGFTNDDPYCMSTYSCLQIRVAYTTKDSTFNDPWSRIIPLPDYDAENETEYGNIADTYEDGTKYGVLFENELQMMSTSNECSFSACKSDSRMNKIDVEHFRNKWGEPSKTYKCFYNPNNSTQVISEKKFKKVHIFHALFWPAAILVISLVSYCLVRRCHNEDKKAKRVQNEMRGISNVRKPNFVVDAKERNYMRPIQTERGPIPFNFESTQGGFKGYDGPCTRG</sequence>
<evidence type="ECO:0000256" key="3">
    <source>
        <dbReference type="ARBA" id="ARBA00022692"/>
    </source>
</evidence>
<keyword evidence="4 9" id="KW-1133">Transmembrane helix</keyword>
<dbReference type="Proteomes" id="UP001158576">
    <property type="component" value="Chromosome 2"/>
</dbReference>
<keyword evidence="5" id="KW-0406">Ion transport</keyword>
<dbReference type="EMBL" id="OU015567">
    <property type="protein sequence ID" value="CAG5112240.1"/>
    <property type="molecule type" value="Genomic_DNA"/>
</dbReference>
<protein>
    <submittedName>
        <fullName evidence="10">Oidioi.mRNA.OKI2018_I69.chr2.g6477.t1.cds</fullName>
    </submittedName>
</protein>
<proteinExistence type="predicted"/>
<keyword evidence="11" id="KW-1185">Reference proteome</keyword>
<evidence type="ECO:0000256" key="9">
    <source>
        <dbReference type="SAM" id="Phobius"/>
    </source>
</evidence>
<keyword evidence="6 9" id="KW-0472">Membrane</keyword>
<evidence type="ECO:0000256" key="5">
    <source>
        <dbReference type="ARBA" id="ARBA00023065"/>
    </source>
</evidence>
<keyword evidence="8" id="KW-0407">Ion channel</keyword>
<comment type="subcellular location">
    <subcellularLocation>
        <location evidence="1">Membrane</location>
        <topology evidence="1">Multi-pass membrane protein</topology>
    </subcellularLocation>
</comment>
<name>A0ABN7T9Q8_OIKDI</name>
<feature type="transmembrane region" description="Helical" evidence="9">
    <location>
        <begin position="232"/>
        <end position="253"/>
    </location>
</feature>
<keyword evidence="7" id="KW-0325">Glycoprotein</keyword>
<evidence type="ECO:0000313" key="11">
    <source>
        <dbReference type="Proteomes" id="UP001158576"/>
    </source>
</evidence>
<organism evidence="10 11">
    <name type="scientific">Oikopleura dioica</name>
    <name type="common">Tunicate</name>
    <dbReference type="NCBI Taxonomy" id="34765"/>
    <lineage>
        <taxon>Eukaryota</taxon>
        <taxon>Metazoa</taxon>
        <taxon>Chordata</taxon>
        <taxon>Tunicata</taxon>
        <taxon>Appendicularia</taxon>
        <taxon>Copelata</taxon>
        <taxon>Oikopleuridae</taxon>
        <taxon>Oikopleura</taxon>
    </lineage>
</organism>